<feature type="binding site" evidence="2">
    <location>
        <begin position="246"/>
        <end position="253"/>
    </location>
    <ligand>
        <name>ATP</name>
        <dbReference type="ChEBI" id="CHEBI:30616"/>
    </ligand>
</feature>
<feature type="domain" description="Fido" evidence="4">
    <location>
        <begin position="149"/>
        <end position="314"/>
    </location>
</feature>
<proteinExistence type="predicted"/>
<dbReference type="PROSITE" id="PS51459">
    <property type="entry name" value="FIDO"/>
    <property type="match status" value="1"/>
</dbReference>
<keyword evidence="6" id="KW-1185">Reference proteome</keyword>
<keyword evidence="2" id="KW-0067">ATP-binding</keyword>
<dbReference type="OrthoDB" id="9807853at2"/>
<protein>
    <submittedName>
        <fullName evidence="5">Filamentation induced by cAMP protein Fic</fullName>
    </submittedName>
</protein>
<dbReference type="Gene3D" id="1.10.3290.10">
    <property type="entry name" value="Fido-like domain"/>
    <property type="match status" value="1"/>
</dbReference>
<dbReference type="InterPro" id="IPR003812">
    <property type="entry name" value="Fido"/>
</dbReference>
<accession>W7QRU3</accession>
<evidence type="ECO:0000313" key="5">
    <source>
        <dbReference type="EMBL" id="EWH08120.1"/>
    </source>
</evidence>
<keyword evidence="2" id="KW-0547">Nucleotide-binding</keyword>
<evidence type="ECO:0000256" key="2">
    <source>
        <dbReference type="PIRSR" id="PIRSR640198-2"/>
    </source>
</evidence>
<feature type="active site" evidence="1">
    <location>
        <position position="242"/>
    </location>
</feature>
<dbReference type="SUPFAM" id="SSF140931">
    <property type="entry name" value="Fic-like"/>
    <property type="match status" value="1"/>
</dbReference>
<dbReference type="GO" id="GO:0005524">
    <property type="term" value="F:ATP binding"/>
    <property type="evidence" value="ECO:0007669"/>
    <property type="project" value="UniProtKB-KW"/>
</dbReference>
<organism evidence="5 6">
    <name type="scientific">Catenovulum agarivorans DS-2</name>
    <dbReference type="NCBI Taxonomy" id="1328313"/>
    <lineage>
        <taxon>Bacteria</taxon>
        <taxon>Pseudomonadati</taxon>
        <taxon>Pseudomonadota</taxon>
        <taxon>Gammaproteobacteria</taxon>
        <taxon>Alteromonadales</taxon>
        <taxon>Alteromonadaceae</taxon>
        <taxon>Catenovulum</taxon>
    </lineage>
</organism>
<gene>
    <name evidence="5" type="ORF">DS2_19003</name>
</gene>
<dbReference type="Proteomes" id="UP000019276">
    <property type="component" value="Unassembled WGS sequence"/>
</dbReference>
<dbReference type="RefSeq" id="WP_035016666.1">
    <property type="nucleotide sequence ID" value="NZ_ARZY01000068.1"/>
</dbReference>
<dbReference type="InterPro" id="IPR036597">
    <property type="entry name" value="Fido-like_dom_sf"/>
</dbReference>
<sequence length="324" mass="36435">MADKLQLQTLLQSQTQARSLHEISALLSGSVAERTLRRWLVDLVEQGKVQRVGQSRSVKYLWSSQSQSPEFKFLAGKSSAQVTAILKQIRDLWTHTSTALEGNTLSLGDTHFLLEEGLTISGKPIREHQEIIGHATAIELIYRAIGKQVDADLCFELHKAIQSERIFDIDKPYGAWKVQPNGTYIVDENNKQVYIEYAEPFYVGKLMAEVFEEINQLSTAGLTLENAHLAYAKIHAAIAHIHPFWDGNGRIARLLANLPLLNSGLPPIVIPNENRRQYIQLLAKYELKVGQLTTQTGVWPQPELLTEFSAFCQSCYQATLDIVK</sequence>
<dbReference type="InterPro" id="IPR040198">
    <property type="entry name" value="Fido_containing"/>
</dbReference>
<evidence type="ECO:0000256" key="3">
    <source>
        <dbReference type="PIRSR" id="PIRSR640198-3"/>
    </source>
</evidence>
<name>W7QRU3_9ALTE</name>
<dbReference type="AlphaFoldDB" id="W7QRU3"/>
<dbReference type="eggNOG" id="COG3177">
    <property type="taxonomic scope" value="Bacteria"/>
</dbReference>
<evidence type="ECO:0000259" key="4">
    <source>
        <dbReference type="PROSITE" id="PS51459"/>
    </source>
</evidence>
<dbReference type="EMBL" id="ARZY01000068">
    <property type="protein sequence ID" value="EWH08120.1"/>
    <property type="molecule type" value="Genomic_DNA"/>
</dbReference>
<dbReference type="STRING" id="1328313.DS2_19003"/>
<comment type="caution">
    <text evidence="5">The sequence shown here is derived from an EMBL/GenBank/DDBJ whole genome shotgun (WGS) entry which is preliminary data.</text>
</comment>
<feature type="site" description="Important for autoinhibition of adenylyltransferase activity" evidence="3">
    <location>
        <position position="101"/>
    </location>
</feature>
<evidence type="ECO:0000313" key="6">
    <source>
        <dbReference type="Proteomes" id="UP000019276"/>
    </source>
</evidence>
<dbReference type="PANTHER" id="PTHR13504:SF38">
    <property type="entry name" value="FIDO DOMAIN-CONTAINING PROTEIN"/>
    <property type="match status" value="1"/>
</dbReference>
<evidence type="ECO:0000256" key="1">
    <source>
        <dbReference type="PIRSR" id="PIRSR640198-1"/>
    </source>
</evidence>
<dbReference type="PANTHER" id="PTHR13504">
    <property type="entry name" value="FIDO DOMAIN-CONTAINING PROTEIN DDB_G0283145"/>
    <property type="match status" value="1"/>
</dbReference>
<dbReference type="Pfam" id="PF02661">
    <property type="entry name" value="Fic"/>
    <property type="match status" value="1"/>
</dbReference>
<reference evidence="5 6" key="1">
    <citation type="journal article" date="2014" name="Genome Announc.">
        <title>Draft Genome Sequence of the Agar-Degrading Bacterium Catenovulum sp. Strain DS-2, Isolated from Intestines of Haliotis diversicolor.</title>
        <authorList>
            <person name="Shan D."/>
            <person name="Li X."/>
            <person name="Gu Z."/>
            <person name="Wei G."/>
            <person name="Gao Z."/>
            <person name="Shao Z."/>
        </authorList>
    </citation>
    <scope>NUCLEOTIDE SEQUENCE [LARGE SCALE GENOMIC DNA]</scope>
    <source>
        <strain evidence="5 6">DS-2</strain>
    </source>
</reference>